<reference evidence="1" key="1">
    <citation type="journal article" date="2020" name="Cell">
        <title>Large-Scale Comparative Analyses of Tick Genomes Elucidate Their Genetic Diversity and Vector Capacities.</title>
        <authorList>
            <consortium name="Tick Genome and Microbiome Consortium (TIGMIC)"/>
            <person name="Jia N."/>
            <person name="Wang J."/>
            <person name="Shi W."/>
            <person name="Du L."/>
            <person name="Sun Y."/>
            <person name="Zhan W."/>
            <person name="Jiang J.F."/>
            <person name="Wang Q."/>
            <person name="Zhang B."/>
            <person name="Ji P."/>
            <person name="Bell-Sakyi L."/>
            <person name="Cui X.M."/>
            <person name="Yuan T.T."/>
            <person name="Jiang B.G."/>
            <person name="Yang W.F."/>
            <person name="Lam T.T."/>
            <person name="Chang Q.C."/>
            <person name="Ding S.J."/>
            <person name="Wang X.J."/>
            <person name="Zhu J.G."/>
            <person name="Ruan X.D."/>
            <person name="Zhao L."/>
            <person name="Wei J.T."/>
            <person name="Ye R.Z."/>
            <person name="Que T.C."/>
            <person name="Du C.H."/>
            <person name="Zhou Y.H."/>
            <person name="Cheng J.X."/>
            <person name="Dai P.F."/>
            <person name="Guo W.B."/>
            <person name="Han X.H."/>
            <person name="Huang E.J."/>
            <person name="Li L.F."/>
            <person name="Wei W."/>
            <person name="Gao Y.C."/>
            <person name="Liu J.Z."/>
            <person name="Shao H.Z."/>
            <person name="Wang X."/>
            <person name="Wang C.C."/>
            <person name="Yang T.C."/>
            <person name="Huo Q.B."/>
            <person name="Li W."/>
            <person name="Chen H.Y."/>
            <person name="Chen S.E."/>
            <person name="Zhou L.G."/>
            <person name="Ni X.B."/>
            <person name="Tian J.H."/>
            <person name="Sheng Y."/>
            <person name="Liu T."/>
            <person name="Pan Y.S."/>
            <person name="Xia L.Y."/>
            <person name="Li J."/>
            <person name="Zhao F."/>
            <person name="Cao W.C."/>
        </authorList>
    </citation>
    <scope>NUCLEOTIDE SEQUENCE</scope>
    <source>
        <strain evidence="1">Rsan-2018</strain>
    </source>
</reference>
<accession>A0A9D4PHC9</accession>
<name>A0A9D4PHC9_RHISA</name>
<keyword evidence="2" id="KW-1185">Reference proteome</keyword>
<dbReference type="VEuPathDB" id="VectorBase:RSAN_048685"/>
<gene>
    <name evidence="1" type="ORF">HPB52_017106</name>
</gene>
<reference evidence="1" key="2">
    <citation type="submission" date="2021-09" db="EMBL/GenBank/DDBJ databases">
        <authorList>
            <person name="Jia N."/>
            <person name="Wang J."/>
            <person name="Shi W."/>
            <person name="Du L."/>
            <person name="Sun Y."/>
            <person name="Zhan W."/>
            <person name="Jiang J."/>
            <person name="Wang Q."/>
            <person name="Zhang B."/>
            <person name="Ji P."/>
            <person name="Sakyi L.B."/>
            <person name="Cui X."/>
            <person name="Yuan T."/>
            <person name="Jiang B."/>
            <person name="Yang W."/>
            <person name="Lam T.T.-Y."/>
            <person name="Chang Q."/>
            <person name="Ding S."/>
            <person name="Wang X."/>
            <person name="Zhu J."/>
            <person name="Ruan X."/>
            <person name="Zhao L."/>
            <person name="Wei J."/>
            <person name="Que T."/>
            <person name="Du C."/>
            <person name="Cheng J."/>
            <person name="Dai P."/>
            <person name="Han X."/>
            <person name="Huang E."/>
            <person name="Gao Y."/>
            <person name="Liu J."/>
            <person name="Shao H."/>
            <person name="Ye R."/>
            <person name="Li L."/>
            <person name="Wei W."/>
            <person name="Wang X."/>
            <person name="Wang C."/>
            <person name="Huo Q."/>
            <person name="Li W."/>
            <person name="Guo W."/>
            <person name="Chen H."/>
            <person name="Chen S."/>
            <person name="Zhou L."/>
            <person name="Zhou L."/>
            <person name="Ni X."/>
            <person name="Tian J."/>
            <person name="Zhou Y."/>
            <person name="Sheng Y."/>
            <person name="Liu T."/>
            <person name="Pan Y."/>
            <person name="Xia L."/>
            <person name="Li J."/>
            <person name="Zhao F."/>
            <person name="Cao W."/>
        </authorList>
    </citation>
    <scope>NUCLEOTIDE SEQUENCE</scope>
    <source>
        <strain evidence="1">Rsan-2018</strain>
        <tissue evidence="1">Larvae</tissue>
    </source>
</reference>
<evidence type="ECO:0000313" key="1">
    <source>
        <dbReference type="EMBL" id="KAH7939754.1"/>
    </source>
</evidence>
<evidence type="ECO:0000313" key="2">
    <source>
        <dbReference type="Proteomes" id="UP000821837"/>
    </source>
</evidence>
<dbReference type="Proteomes" id="UP000821837">
    <property type="component" value="Chromosome 8"/>
</dbReference>
<organism evidence="1 2">
    <name type="scientific">Rhipicephalus sanguineus</name>
    <name type="common">Brown dog tick</name>
    <name type="synonym">Ixodes sanguineus</name>
    <dbReference type="NCBI Taxonomy" id="34632"/>
    <lineage>
        <taxon>Eukaryota</taxon>
        <taxon>Metazoa</taxon>
        <taxon>Ecdysozoa</taxon>
        <taxon>Arthropoda</taxon>
        <taxon>Chelicerata</taxon>
        <taxon>Arachnida</taxon>
        <taxon>Acari</taxon>
        <taxon>Parasitiformes</taxon>
        <taxon>Ixodida</taxon>
        <taxon>Ixodoidea</taxon>
        <taxon>Ixodidae</taxon>
        <taxon>Rhipicephalinae</taxon>
        <taxon>Rhipicephalus</taxon>
        <taxon>Rhipicephalus</taxon>
    </lineage>
</organism>
<sequence length="391" mass="43480">MEPINAITNAISHHFFTSSTSSLMAEDTAQYTENKITSCIISKPRGDGCNYDRHGWSSTNEHGCHSIPDKCASHTCASNTRPSHACASNTCATNTFDYKETDSNAATCCNNHSAAAACSDHSCPNGPPEAALPLPCYSYVCTVSEPVRTSVGYLPVDGMCDYMFYDSLYKNGTSNFLSGITQLELGPQYFIFKAVMYSKTKMGLSFAPEPVLLDTDSKNPKFFTVIDEIWGKTVSHFGFLNLYREYLDPDTVTQALTLLKELHLYLKPKTSTTRPSYYVIGLSLAGTSNIQILNLMRTVFTPSMFIAISHLSYPVRTFNDCRIFPVAMDVLPRHLVRGRDYTYGHTVSQGVYYAPKFANPSSPNPDEFQMFKPCQDPPKPYYDDPHNVNAI</sequence>
<protein>
    <submittedName>
        <fullName evidence="1">Uncharacterized protein</fullName>
    </submittedName>
</protein>
<comment type="caution">
    <text evidence="1">The sequence shown here is derived from an EMBL/GenBank/DDBJ whole genome shotgun (WGS) entry which is preliminary data.</text>
</comment>
<proteinExistence type="predicted"/>
<dbReference type="EMBL" id="JABSTV010001254">
    <property type="protein sequence ID" value="KAH7939754.1"/>
    <property type="molecule type" value="Genomic_DNA"/>
</dbReference>
<dbReference type="AlphaFoldDB" id="A0A9D4PHC9"/>